<reference evidence="1 2" key="1">
    <citation type="submission" date="2015-04" db="EMBL/GenBank/DDBJ databases">
        <title>Lasius niger genome sequencing.</title>
        <authorList>
            <person name="Konorov E.A."/>
            <person name="Nikitin M.A."/>
            <person name="Kirill M.V."/>
            <person name="Chang P."/>
        </authorList>
    </citation>
    <scope>NUCLEOTIDE SEQUENCE [LARGE SCALE GENOMIC DNA]</scope>
    <source>
        <tissue evidence="1">Whole</tissue>
    </source>
</reference>
<accession>A0A0J7JTV4</accession>
<evidence type="ECO:0000313" key="1">
    <source>
        <dbReference type="EMBL" id="KMQ81449.1"/>
    </source>
</evidence>
<organism evidence="1 2">
    <name type="scientific">Lasius niger</name>
    <name type="common">Black garden ant</name>
    <dbReference type="NCBI Taxonomy" id="67767"/>
    <lineage>
        <taxon>Eukaryota</taxon>
        <taxon>Metazoa</taxon>
        <taxon>Ecdysozoa</taxon>
        <taxon>Arthropoda</taxon>
        <taxon>Hexapoda</taxon>
        <taxon>Insecta</taxon>
        <taxon>Pterygota</taxon>
        <taxon>Neoptera</taxon>
        <taxon>Endopterygota</taxon>
        <taxon>Hymenoptera</taxon>
        <taxon>Apocrita</taxon>
        <taxon>Aculeata</taxon>
        <taxon>Formicoidea</taxon>
        <taxon>Formicidae</taxon>
        <taxon>Formicinae</taxon>
        <taxon>Lasius</taxon>
        <taxon>Lasius</taxon>
    </lineage>
</organism>
<comment type="caution">
    <text evidence="1">The sequence shown here is derived from an EMBL/GenBank/DDBJ whole genome shotgun (WGS) entry which is preliminary data.</text>
</comment>
<dbReference type="PaxDb" id="67767-A0A0J7JTV4"/>
<sequence length="124" mass="13182">MRISASATGGLSSVAEDPFDLAASKIPADTATRIKFETATGSTTIEELLHYAMIETNPEGSKTPSLVVVGRRSGINMEEGKLYHKTREELRSCLGALAGHIVAGGVRADLLVVQSKRLVEASRN</sequence>
<protein>
    <submittedName>
        <fullName evidence="1">Sodium hydrogen exchanger family protein</fullName>
    </submittedName>
</protein>
<name>A0A0J7JTV4_LASNI</name>
<dbReference type="OrthoDB" id="2687058at2759"/>
<dbReference type="AlphaFoldDB" id="A0A0J7JTV4"/>
<dbReference type="EMBL" id="LBMM01035395">
    <property type="protein sequence ID" value="KMQ81449.1"/>
    <property type="molecule type" value="Genomic_DNA"/>
</dbReference>
<keyword evidence="2" id="KW-1185">Reference proteome</keyword>
<dbReference type="Proteomes" id="UP000036403">
    <property type="component" value="Unassembled WGS sequence"/>
</dbReference>
<gene>
    <name evidence="1" type="ORF">RF55_26286</name>
</gene>
<dbReference type="STRING" id="67767.A0A0J7JTV4"/>
<evidence type="ECO:0000313" key="2">
    <source>
        <dbReference type="Proteomes" id="UP000036403"/>
    </source>
</evidence>
<proteinExistence type="predicted"/>